<dbReference type="RefSeq" id="XP_018737182.1">
    <property type="nucleotide sequence ID" value="XM_018879249.1"/>
</dbReference>
<proteinExistence type="inferred from homology"/>
<evidence type="ECO:0000256" key="11">
    <source>
        <dbReference type="PIRSR" id="PIRSR612734-1"/>
    </source>
</evidence>
<evidence type="ECO:0000313" key="15">
    <source>
        <dbReference type="EMBL" id="ANB14705.1"/>
    </source>
</evidence>
<feature type="binding site" evidence="12">
    <location>
        <position position="110"/>
    </location>
    <ligand>
        <name>substrate</name>
    </ligand>
</feature>
<dbReference type="PROSITE" id="PS51480">
    <property type="entry name" value="DHAL"/>
    <property type="match status" value="1"/>
</dbReference>
<dbReference type="GO" id="GO:0005829">
    <property type="term" value="C:cytosol"/>
    <property type="evidence" value="ECO:0007669"/>
    <property type="project" value="TreeGrafter"/>
</dbReference>
<dbReference type="Proteomes" id="UP000189580">
    <property type="component" value="Chromosome b"/>
</dbReference>
<dbReference type="Gene3D" id="3.40.50.10440">
    <property type="entry name" value="Dihydroxyacetone kinase, domain 1"/>
    <property type="match status" value="1"/>
</dbReference>
<comment type="function">
    <text evidence="1">Catalyzes both the phosphorylation of dihydroxyacetone and of glyceraldehyde.</text>
</comment>
<dbReference type="SUPFAM" id="SSF101473">
    <property type="entry name" value="DhaL-like"/>
    <property type="match status" value="1"/>
</dbReference>
<dbReference type="GO" id="GO:0019588">
    <property type="term" value="P:anaerobic glycerol catabolic process"/>
    <property type="evidence" value="ECO:0007669"/>
    <property type="project" value="UniProtKB-UniPathway"/>
</dbReference>
<evidence type="ECO:0000259" key="14">
    <source>
        <dbReference type="PROSITE" id="PS51481"/>
    </source>
</evidence>
<dbReference type="SUPFAM" id="SSF82549">
    <property type="entry name" value="DAK1/DegV-like"/>
    <property type="match status" value="1"/>
</dbReference>
<feature type="active site" description="Tele-hemiaminal-histidine intermediate" evidence="11">
    <location>
        <position position="220"/>
    </location>
</feature>
<reference evidence="15 16" key="1">
    <citation type="submission" date="2016-02" db="EMBL/GenBank/DDBJ databases">
        <title>Complete genome sequence and transcriptome regulation of the pentose utilising yeast Sugiyamaella lignohabitans.</title>
        <authorList>
            <person name="Bellasio M."/>
            <person name="Peymann A."/>
            <person name="Valli M."/>
            <person name="Sipitzky M."/>
            <person name="Graf A."/>
            <person name="Sauer M."/>
            <person name="Marx H."/>
            <person name="Mattanovich D."/>
        </authorList>
    </citation>
    <scope>NUCLEOTIDE SEQUENCE [LARGE SCALE GENOMIC DNA]</scope>
    <source>
        <strain evidence="15 16">CBS 10342</strain>
    </source>
</reference>
<evidence type="ECO:0000256" key="1">
    <source>
        <dbReference type="ARBA" id="ARBA00003264"/>
    </source>
</evidence>
<protein>
    <submittedName>
        <fullName evidence="15">Dak1p</fullName>
    </submittedName>
</protein>
<dbReference type="Gene3D" id="3.30.1180.20">
    <property type="entry name" value="Dihydroxyacetone kinase, domain 2"/>
    <property type="match status" value="1"/>
</dbReference>
<comment type="similarity">
    <text evidence="3">Belongs to the dihydroxyacetone kinase (DAK) family.</text>
</comment>
<keyword evidence="6" id="KW-0418">Kinase</keyword>
<keyword evidence="5" id="KW-0547">Nucleotide-binding</keyword>
<comment type="catalytic activity">
    <reaction evidence="10">
        <text>dihydroxyacetone + ATP = dihydroxyacetone phosphate + ADP + H(+)</text>
        <dbReference type="Rhea" id="RHEA:15773"/>
        <dbReference type="ChEBI" id="CHEBI:15378"/>
        <dbReference type="ChEBI" id="CHEBI:16016"/>
        <dbReference type="ChEBI" id="CHEBI:30616"/>
        <dbReference type="ChEBI" id="CHEBI:57642"/>
        <dbReference type="ChEBI" id="CHEBI:456216"/>
        <dbReference type="EC" id="2.7.1.29"/>
    </reaction>
</comment>
<dbReference type="InterPro" id="IPR004007">
    <property type="entry name" value="DhaL_dom"/>
</dbReference>
<comment type="catalytic activity">
    <reaction evidence="9">
        <text>D-glyceraldehyde + ATP = D-glyceraldehyde 3-phosphate + ADP + H(+)</text>
        <dbReference type="Rhea" id="RHEA:13941"/>
        <dbReference type="ChEBI" id="CHEBI:15378"/>
        <dbReference type="ChEBI" id="CHEBI:17378"/>
        <dbReference type="ChEBI" id="CHEBI:30616"/>
        <dbReference type="ChEBI" id="CHEBI:59776"/>
        <dbReference type="ChEBI" id="CHEBI:456216"/>
        <dbReference type="EC" id="2.7.1.28"/>
    </reaction>
</comment>
<sequence>MSTKHFFPNQNGLVVRALKGVASQNPSLGVLESDKVLFHLDHDSSKVSLLSGGGSGHEPAHSGYVGKGMLAAAVCGDVFASPNTKQIMNACKVVGSDDGYIFIVTNYTGDMLHFGLACEKIKSHGTKVALIKSADDVSVGRTMGGSVGRRGLSGTIVINKVLGGAAEAGSSFEVVEELGHAIASNIVTIGAGLDHCHVPGNSEEFGGLGPEECEIGLGIHNEPGVTRLDEIPPIESLVKSLLGYLLDQSDSDRSFVKIESTDKVALMINNLGGLSIIEQNAIVEVVLDKLSSEYGIVPIRVFAGHFMTSLNAPSFSITLLNITQSVTKGTSESKIIEYLDAPTDAVNWPSNHYKTSRPIDLKSQVKSLPKSDDNVEKRTLDLLVDPSVLESKLRTASNNLISAEPDLTKWDTKMGDGDCGKTLESGAMALLRSLDSGLASPGSIIDVLERIVDITEENMGGTLGAIFGIYFASFSSSLKHIVSTNPNSDALKILAQSANEALDNLRLHTAAKEGDRTVMDVLIPFCKALVSNYDLKEALEEAHQAAEKTKTLVPKLGRATYVGGVSEMTVFPPDPGAWALYEILKGIL</sequence>
<dbReference type="GO" id="GO:0050354">
    <property type="term" value="F:triokinase activity"/>
    <property type="evidence" value="ECO:0007669"/>
    <property type="project" value="UniProtKB-EC"/>
</dbReference>
<dbReference type="InterPro" id="IPR050861">
    <property type="entry name" value="Dihydroxyacetone_Kinase"/>
</dbReference>
<dbReference type="GO" id="GO:0005524">
    <property type="term" value="F:ATP binding"/>
    <property type="evidence" value="ECO:0007669"/>
    <property type="project" value="UniProtKB-KW"/>
</dbReference>
<evidence type="ECO:0000256" key="5">
    <source>
        <dbReference type="ARBA" id="ARBA00022741"/>
    </source>
</evidence>
<dbReference type="AlphaFoldDB" id="A0A167F1I1"/>
<dbReference type="FunFam" id="3.40.50.10440:FF:000001">
    <property type="entry name" value="Dihydroxyacetone kinase, DhaK subunit"/>
    <property type="match status" value="1"/>
</dbReference>
<feature type="domain" description="DhaL" evidence="13">
    <location>
        <begin position="387"/>
        <end position="588"/>
    </location>
</feature>
<comment type="pathway">
    <text evidence="2">Polyol metabolism; glycerol fermentation; glycerone phosphate from glycerol (oxidative route): step 2/2.</text>
</comment>
<dbReference type="GeneID" id="30034208"/>
<dbReference type="InterPro" id="IPR012734">
    <property type="entry name" value="DhaK_ATP"/>
</dbReference>
<evidence type="ECO:0000256" key="6">
    <source>
        <dbReference type="ARBA" id="ARBA00022777"/>
    </source>
</evidence>
<evidence type="ECO:0000256" key="12">
    <source>
        <dbReference type="PIRSR" id="PIRSR612734-2"/>
    </source>
</evidence>
<keyword evidence="7" id="KW-0319">Glycerol metabolism</keyword>
<dbReference type="Pfam" id="PF02734">
    <property type="entry name" value="Dak2"/>
    <property type="match status" value="1"/>
</dbReference>
<evidence type="ECO:0000256" key="3">
    <source>
        <dbReference type="ARBA" id="ARBA00008757"/>
    </source>
</evidence>
<dbReference type="FunFam" id="3.30.1180.20:FF:000001">
    <property type="entry name" value="Dihydroxyacetone kinase 1"/>
    <property type="match status" value="1"/>
</dbReference>
<evidence type="ECO:0000256" key="9">
    <source>
        <dbReference type="ARBA" id="ARBA00047974"/>
    </source>
</evidence>
<organism evidence="15 16">
    <name type="scientific">Sugiyamaella lignohabitans</name>
    <dbReference type="NCBI Taxonomy" id="796027"/>
    <lineage>
        <taxon>Eukaryota</taxon>
        <taxon>Fungi</taxon>
        <taxon>Dikarya</taxon>
        <taxon>Ascomycota</taxon>
        <taxon>Saccharomycotina</taxon>
        <taxon>Dipodascomycetes</taxon>
        <taxon>Dipodascales</taxon>
        <taxon>Trichomonascaceae</taxon>
        <taxon>Sugiyamaella</taxon>
    </lineage>
</organism>
<dbReference type="NCBIfam" id="TIGR02361">
    <property type="entry name" value="dak_ATP"/>
    <property type="match status" value="1"/>
</dbReference>
<dbReference type="GO" id="GO:0004371">
    <property type="term" value="F:glycerone kinase activity"/>
    <property type="evidence" value="ECO:0007669"/>
    <property type="project" value="UniProtKB-EC"/>
</dbReference>
<dbReference type="UniPathway" id="UPA00617">
    <property type="reaction ID" value="UER00669"/>
</dbReference>
<feature type="domain" description="DhaK" evidence="14">
    <location>
        <begin position="9"/>
        <end position="348"/>
    </location>
</feature>
<dbReference type="PANTHER" id="PTHR28629:SF1">
    <property type="entry name" value="YALI0F01606P"/>
    <property type="match status" value="1"/>
</dbReference>
<evidence type="ECO:0000256" key="7">
    <source>
        <dbReference type="ARBA" id="ARBA00022798"/>
    </source>
</evidence>
<keyword evidence="16" id="KW-1185">Reference proteome</keyword>
<dbReference type="Gene3D" id="1.25.40.340">
    <property type="match status" value="1"/>
</dbReference>
<keyword evidence="8" id="KW-0067">ATP-binding</keyword>
<dbReference type="Pfam" id="PF02733">
    <property type="entry name" value="Dak1"/>
    <property type="match status" value="1"/>
</dbReference>
<dbReference type="EMBL" id="CP014503">
    <property type="protein sequence ID" value="ANB14705.1"/>
    <property type="molecule type" value="Genomic_DNA"/>
</dbReference>
<evidence type="ECO:0000256" key="10">
    <source>
        <dbReference type="ARBA" id="ARBA00048898"/>
    </source>
</evidence>
<accession>A0A167F1I1</accession>
<evidence type="ECO:0000256" key="4">
    <source>
        <dbReference type="ARBA" id="ARBA00022679"/>
    </source>
</evidence>
<dbReference type="PROSITE" id="PS51481">
    <property type="entry name" value="DHAK"/>
    <property type="match status" value="1"/>
</dbReference>
<feature type="binding site" evidence="12">
    <location>
        <begin position="54"/>
        <end position="57"/>
    </location>
    <ligand>
        <name>substrate</name>
    </ligand>
</feature>
<dbReference type="InterPro" id="IPR004006">
    <property type="entry name" value="DhaK_dom"/>
</dbReference>
<dbReference type="SMART" id="SM01120">
    <property type="entry name" value="Dak2"/>
    <property type="match status" value="1"/>
</dbReference>
<gene>
    <name evidence="15" type="primary">DAK1</name>
    <name evidence="15" type="ORF">AWJ20_2310</name>
</gene>
<evidence type="ECO:0000259" key="13">
    <source>
        <dbReference type="PROSITE" id="PS51480"/>
    </source>
</evidence>
<dbReference type="KEGG" id="slb:AWJ20_2310"/>
<evidence type="ECO:0000256" key="2">
    <source>
        <dbReference type="ARBA" id="ARBA00004778"/>
    </source>
</evidence>
<evidence type="ECO:0000313" key="16">
    <source>
        <dbReference type="Proteomes" id="UP000189580"/>
    </source>
</evidence>
<name>A0A167F1I1_9ASCO</name>
<keyword evidence="4" id="KW-0808">Transferase</keyword>
<dbReference type="PANTHER" id="PTHR28629">
    <property type="entry name" value="TRIOKINASE/FMN CYCLASE"/>
    <property type="match status" value="1"/>
</dbReference>
<dbReference type="InterPro" id="IPR036117">
    <property type="entry name" value="DhaL_dom_sf"/>
</dbReference>
<evidence type="ECO:0000256" key="8">
    <source>
        <dbReference type="ARBA" id="ARBA00022840"/>
    </source>
</evidence>
<dbReference type="OrthoDB" id="1724672at2759"/>